<dbReference type="Proteomes" id="UP000186104">
    <property type="component" value="Chromosome"/>
</dbReference>
<dbReference type="STRING" id="499555.BJL86_2417"/>
<proteinExistence type="predicted"/>
<dbReference type="SUPFAM" id="SSF54593">
    <property type="entry name" value="Glyoxalase/Bleomycin resistance protein/Dihydroxybiphenyl dioxygenase"/>
    <property type="match status" value="1"/>
</dbReference>
<dbReference type="Gene3D" id="3.10.180.10">
    <property type="entry name" value="2,3-Dihydroxybiphenyl 1,2-Dioxygenase, domain 1"/>
    <property type="match status" value="1"/>
</dbReference>
<dbReference type="KEGG" id="dtm:BJL86_2417"/>
<reference evidence="1 2" key="1">
    <citation type="submission" date="2016-06" db="EMBL/GenBank/DDBJ databases">
        <title>Complete genome sequence of a saline-alkali tolerant type strain Dietzia timorensis ID05-A0528T.</title>
        <authorList>
            <person name="Wu X."/>
        </authorList>
    </citation>
    <scope>NUCLEOTIDE SEQUENCE [LARGE SCALE GENOMIC DNA]</scope>
    <source>
        <strain evidence="1 2">ID05-A0528</strain>
    </source>
</reference>
<evidence type="ECO:0000313" key="2">
    <source>
        <dbReference type="Proteomes" id="UP000186104"/>
    </source>
</evidence>
<protein>
    <recommendedName>
        <fullName evidence="3">VOC domain-containing protein</fullName>
    </recommendedName>
</protein>
<keyword evidence="2" id="KW-1185">Reference proteome</keyword>
<gene>
    <name evidence="1" type="ORF">BJL86_2417</name>
</gene>
<name>A0A173LNU0_9ACTN</name>
<accession>A0A173LNU0</accession>
<evidence type="ECO:0008006" key="3">
    <source>
        <dbReference type="Google" id="ProtNLM"/>
    </source>
</evidence>
<dbReference type="InterPro" id="IPR029068">
    <property type="entry name" value="Glyas_Bleomycin-R_OHBP_Dase"/>
</dbReference>
<evidence type="ECO:0000313" key="1">
    <source>
        <dbReference type="EMBL" id="ANI93181.1"/>
    </source>
</evidence>
<dbReference type="EMBL" id="CP015961">
    <property type="protein sequence ID" value="ANI93181.1"/>
    <property type="molecule type" value="Genomic_DNA"/>
</dbReference>
<sequence length="136" mass="14745">MTTYSPTVFPSFQTSDAEAMIGLLDSLGFAERILVRDDKDPARVVHAEYRWRETGGLMFGSARGDSSIWDRTGGAMLYLVAVDDAEVHRLHAVIDGMGNDVAKVEAAPESKPYGGIDFSFVDFDGNSWCIGSYAGA</sequence>
<dbReference type="AlphaFoldDB" id="A0A173LNU0"/>
<dbReference type="RefSeq" id="WP_067475799.1">
    <property type="nucleotide sequence ID" value="NZ_CP015961.1"/>
</dbReference>
<organism evidence="1 2">
    <name type="scientific">Dietzia timorensis</name>
    <dbReference type="NCBI Taxonomy" id="499555"/>
    <lineage>
        <taxon>Bacteria</taxon>
        <taxon>Bacillati</taxon>
        <taxon>Actinomycetota</taxon>
        <taxon>Actinomycetes</taxon>
        <taxon>Mycobacteriales</taxon>
        <taxon>Dietziaceae</taxon>
        <taxon>Dietzia</taxon>
    </lineage>
</organism>